<organism evidence="1 2">
    <name type="scientific">Candidatus Colimorpha enterica</name>
    <dbReference type="NCBI Taxonomy" id="3083063"/>
    <lineage>
        <taxon>Bacteria</taxon>
        <taxon>Pseudomonadati</taxon>
        <taxon>Bacteroidota</taxon>
        <taxon>Bacteroidia</taxon>
        <taxon>Bacteroidales</taxon>
        <taxon>Candidatus Colimorpha</taxon>
    </lineage>
</organism>
<name>R6U378_9BACT</name>
<dbReference type="STRING" id="1263015.BN580_00178"/>
<sequence length="487" mass="55483">MFGSYLYEQSAAQYTNRILIIDCDGLGDRIQLEKVFEDHGFIVLPYIDDLYFRVEQHDKLSCESEKYAVIVKPSQYIPYDIYHEFTPFKLTYAKLFPKLSAAVLKNRNDINLDLLVMAYKNCFSDLSVSQLTEQFIQRKVYSRENIQIYLDIAVKKLSEKCSTASSYQDWFAIAEDKAAIDVMATEYDVSADTDRFHALFVDFIESNFGKLSSKIDRATPVTVSRAMEYIKDHSDKFVIIVMDGMSEFDWEIISRSFKGLVYDKSNIFAMIPTTTSISRQCLLSNKYPSQLMEPWKQSKEKQEFFDCANGLGFTNEQIDYVRGYEVSFSSFVKCGAVIINDVDDMVHGQQQGRIGMFNDISVLAKQGQLASLTKRLLNAGYDVYITADHGNTPCVGMGKLMKTGVEIETKSRRMLVLKDFADKDKLLEQYSLIDYPKYYLSKEFDYLICGVGCSFDAKGEAVMSHGGITIDEVIVPFIKVKAVDNNG</sequence>
<proteinExistence type="predicted"/>
<gene>
    <name evidence="1" type="ORF">BN580_00178</name>
</gene>
<evidence type="ECO:0000313" key="1">
    <source>
        <dbReference type="EMBL" id="CDC76549.1"/>
    </source>
</evidence>
<dbReference type="EMBL" id="CBFW010000379">
    <property type="protein sequence ID" value="CDC76549.1"/>
    <property type="molecule type" value="Genomic_DNA"/>
</dbReference>
<comment type="caution">
    <text evidence="1">The sequence shown here is derived from an EMBL/GenBank/DDBJ whole genome shotgun (WGS) entry which is preliminary data.</text>
</comment>
<dbReference type="Pfam" id="PF08665">
    <property type="entry name" value="PglZ"/>
    <property type="match status" value="1"/>
</dbReference>
<evidence type="ECO:0000313" key="2">
    <source>
        <dbReference type="Proteomes" id="UP000017938"/>
    </source>
</evidence>
<accession>R6U378</accession>
<protein>
    <recommendedName>
        <fullName evidence="3">PglZ domain-containing protein</fullName>
    </recommendedName>
</protein>
<dbReference type="Proteomes" id="UP000017938">
    <property type="component" value="Unassembled WGS sequence"/>
</dbReference>
<dbReference type="AlphaFoldDB" id="R6U378"/>
<evidence type="ECO:0008006" key="3">
    <source>
        <dbReference type="Google" id="ProtNLM"/>
    </source>
</evidence>
<reference evidence="1" key="1">
    <citation type="submission" date="2012-11" db="EMBL/GenBank/DDBJ databases">
        <title>Dependencies among metagenomic species, viruses, plasmids and units of genetic variation.</title>
        <authorList>
            <person name="Nielsen H.B."/>
            <person name="Almeida M."/>
            <person name="Juncker A.S."/>
            <person name="Rasmussen S."/>
            <person name="Li J."/>
            <person name="Sunagawa S."/>
            <person name="Plichta D."/>
            <person name="Gautier L."/>
            <person name="Le Chatelier E."/>
            <person name="Peletier E."/>
            <person name="Bonde I."/>
            <person name="Nielsen T."/>
            <person name="Manichanh C."/>
            <person name="Arumugam M."/>
            <person name="Batto J."/>
            <person name="Santos M.B.Q.D."/>
            <person name="Blom N."/>
            <person name="Borruel N."/>
            <person name="Burgdorf K.S."/>
            <person name="Boumezbeur F."/>
            <person name="Casellas F."/>
            <person name="Dore J."/>
            <person name="Guarner F."/>
            <person name="Hansen T."/>
            <person name="Hildebrand F."/>
            <person name="Kaas R.S."/>
            <person name="Kennedy S."/>
            <person name="Kristiansen K."/>
            <person name="Kultima J.R."/>
            <person name="Leonard P."/>
            <person name="Levenez F."/>
            <person name="Lund O."/>
            <person name="Moumen B."/>
            <person name="Le Paslier D."/>
            <person name="Pons N."/>
            <person name="Pedersen O."/>
            <person name="Prifti E."/>
            <person name="Qin J."/>
            <person name="Raes J."/>
            <person name="Tap J."/>
            <person name="Tims S."/>
            <person name="Ussery D.W."/>
            <person name="Yamada T."/>
            <person name="MetaHit consortium"/>
            <person name="Renault P."/>
            <person name="Sicheritz-Ponten T."/>
            <person name="Bork P."/>
            <person name="Wang J."/>
            <person name="Brunak S."/>
            <person name="Ehrlich S.D."/>
        </authorList>
    </citation>
    <scope>NUCLEOTIDE SEQUENCE [LARGE SCALE GENOMIC DNA]</scope>
</reference>